<name>A0A9D1UGJ6_9FIRM</name>
<reference evidence="1" key="2">
    <citation type="submission" date="2021-04" db="EMBL/GenBank/DDBJ databases">
        <authorList>
            <person name="Gilroy R."/>
        </authorList>
    </citation>
    <scope>NUCLEOTIDE SEQUENCE</scope>
    <source>
        <strain evidence="1">421</strain>
    </source>
</reference>
<comment type="caution">
    <text evidence="1">The sequence shown here is derived from an EMBL/GenBank/DDBJ whole genome shotgun (WGS) entry which is preliminary data.</text>
</comment>
<gene>
    <name evidence="1" type="ORF">IAA48_04140</name>
</gene>
<sequence>MMSDKCPKCGAKLGRFYFKQTCPKCGVNLMYYKLDERLEQDVENAQKEVRDLWLFVKKLDKANVIEKYCKKHDKPLPWDAE</sequence>
<accession>A0A9D1UGJ6</accession>
<evidence type="ECO:0000313" key="1">
    <source>
        <dbReference type="EMBL" id="HIW85665.1"/>
    </source>
</evidence>
<proteinExistence type="predicted"/>
<dbReference type="Proteomes" id="UP000824205">
    <property type="component" value="Unassembled WGS sequence"/>
</dbReference>
<organism evidence="1 2">
    <name type="scientific">Candidatus Eubacterium faecipullorum</name>
    <dbReference type="NCBI Taxonomy" id="2838571"/>
    <lineage>
        <taxon>Bacteria</taxon>
        <taxon>Bacillati</taxon>
        <taxon>Bacillota</taxon>
        <taxon>Clostridia</taxon>
        <taxon>Eubacteriales</taxon>
        <taxon>Eubacteriaceae</taxon>
        <taxon>Eubacterium</taxon>
    </lineage>
</organism>
<protein>
    <submittedName>
        <fullName evidence="1">Uncharacterized protein</fullName>
    </submittedName>
</protein>
<dbReference type="EMBL" id="DXGE01000017">
    <property type="protein sequence ID" value="HIW85665.1"/>
    <property type="molecule type" value="Genomic_DNA"/>
</dbReference>
<evidence type="ECO:0000313" key="2">
    <source>
        <dbReference type="Proteomes" id="UP000824205"/>
    </source>
</evidence>
<dbReference type="AlphaFoldDB" id="A0A9D1UGJ6"/>
<reference evidence="1" key="1">
    <citation type="journal article" date="2021" name="PeerJ">
        <title>Extensive microbial diversity within the chicken gut microbiome revealed by metagenomics and culture.</title>
        <authorList>
            <person name="Gilroy R."/>
            <person name="Ravi A."/>
            <person name="Getino M."/>
            <person name="Pursley I."/>
            <person name="Horton D.L."/>
            <person name="Alikhan N.F."/>
            <person name="Baker D."/>
            <person name="Gharbi K."/>
            <person name="Hall N."/>
            <person name="Watson M."/>
            <person name="Adriaenssens E.M."/>
            <person name="Foster-Nyarko E."/>
            <person name="Jarju S."/>
            <person name="Secka A."/>
            <person name="Antonio M."/>
            <person name="Oren A."/>
            <person name="Chaudhuri R.R."/>
            <person name="La Ragione R."/>
            <person name="Hildebrand F."/>
            <person name="Pallen M.J."/>
        </authorList>
    </citation>
    <scope>NUCLEOTIDE SEQUENCE</scope>
    <source>
        <strain evidence="1">421</strain>
    </source>
</reference>